<evidence type="ECO:0000313" key="2">
    <source>
        <dbReference type="EMBL" id="SHN13447.1"/>
    </source>
</evidence>
<evidence type="ECO:0000313" key="3">
    <source>
        <dbReference type="Proteomes" id="UP000184513"/>
    </source>
</evidence>
<organism evidence="2 3">
    <name type="scientific">Cyclobacterium lianum</name>
    <dbReference type="NCBI Taxonomy" id="388280"/>
    <lineage>
        <taxon>Bacteria</taxon>
        <taxon>Pseudomonadati</taxon>
        <taxon>Bacteroidota</taxon>
        <taxon>Cytophagia</taxon>
        <taxon>Cytophagales</taxon>
        <taxon>Cyclobacteriaceae</taxon>
        <taxon>Cyclobacterium</taxon>
    </lineage>
</organism>
<protein>
    <submittedName>
        <fullName evidence="2">Para-aminobenzoate synthetase component 1</fullName>
    </submittedName>
</protein>
<gene>
    <name evidence="2" type="ORF">SAMN04488057_107193</name>
</gene>
<feature type="domain" description="Chorismate-utilising enzyme C-terminal" evidence="1">
    <location>
        <begin position="152"/>
        <end position="407"/>
    </location>
</feature>
<dbReference type="PANTHER" id="PTHR11236:SF9">
    <property type="entry name" value="ANTHRANILATE SYNTHASE COMPONENT 1"/>
    <property type="match status" value="1"/>
</dbReference>
<accession>A0A1M7P9F5</accession>
<dbReference type="PRINTS" id="PR00095">
    <property type="entry name" value="ANTSNTHASEI"/>
</dbReference>
<dbReference type="InterPro" id="IPR015890">
    <property type="entry name" value="Chorismate_C"/>
</dbReference>
<reference evidence="2 3" key="1">
    <citation type="submission" date="2016-11" db="EMBL/GenBank/DDBJ databases">
        <authorList>
            <person name="Jaros S."/>
            <person name="Januszkiewicz K."/>
            <person name="Wedrychowicz H."/>
        </authorList>
    </citation>
    <scope>NUCLEOTIDE SEQUENCE [LARGE SCALE GENOMIC DNA]</scope>
    <source>
        <strain evidence="2 3">CGMCC 1.6102</strain>
    </source>
</reference>
<dbReference type="Gene3D" id="3.60.120.10">
    <property type="entry name" value="Anthranilate synthase"/>
    <property type="match status" value="1"/>
</dbReference>
<proteinExistence type="predicted"/>
<dbReference type="Pfam" id="PF00425">
    <property type="entry name" value="Chorismate_bind"/>
    <property type="match status" value="1"/>
</dbReference>
<name>A0A1M7P9F5_9BACT</name>
<dbReference type="PANTHER" id="PTHR11236">
    <property type="entry name" value="AMINOBENZOATE/ANTHRANILATE SYNTHASE"/>
    <property type="match status" value="1"/>
</dbReference>
<dbReference type="InterPro" id="IPR019999">
    <property type="entry name" value="Anth_synth_I-like"/>
</dbReference>
<sequence>MFRTESSISIPVSPEWVHQLLDWADQHFSYFSYLNPNDIAYPMGAFPHVFYAGNLTADLDHLDDLPKERPKIGIVSYDRKNRYENLHSQNPTWLECPETVFFSPEITIHLSANEATITAADPETCARAIAATGTKSQNPLGTYTLTASHGPRAYQNTFEEIQQHILDGDIYEMNFCMGFHGKLSYCDPVRFYLQLSSHSPMPFSALVKAKDLFLCCASPERFLKKQGLKLVSQPIKGSTRRGKSPEEDAMLRQSLLDSEKERAENLMIVDLMRNDLSRLAKTGTVSVPELFGIYSFRQITQMISTVACQLPKDTGFQEIISKTFPMGSMTGAPKIRCMELIEKYETFKRGWFSGCLVRLEASGDFDSCVIIRSMILNRARNIFYFGVGSAITADANAIDEYQECQLKASTIIQTLNHFYQQKTDPVKWPN</sequence>
<dbReference type="EMBL" id="FRCY01000007">
    <property type="protein sequence ID" value="SHN13447.1"/>
    <property type="molecule type" value="Genomic_DNA"/>
</dbReference>
<keyword evidence="3" id="KW-1185">Reference proteome</keyword>
<dbReference type="AlphaFoldDB" id="A0A1M7P9F5"/>
<dbReference type="STRING" id="388280.SAMN04488057_107193"/>
<evidence type="ECO:0000259" key="1">
    <source>
        <dbReference type="Pfam" id="PF00425"/>
    </source>
</evidence>
<dbReference type="OrthoDB" id="9803598at2"/>
<dbReference type="Proteomes" id="UP000184513">
    <property type="component" value="Unassembled WGS sequence"/>
</dbReference>
<dbReference type="RefSeq" id="WP_073095095.1">
    <property type="nucleotide sequence ID" value="NZ_FRCY01000007.1"/>
</dbReference>
<dbReference type="SUPFAM" id="SSF56322">
    <property type="entry name" value="ADC synthase"/>
    <property type="match status" value="1"/>
</dbReference>
<dbReference type="GO" id="GO:0000162">
    <property type="term" value="P:L-tryptophan biosynthetic process"/>
    <property type="evidence" value="ECO:0007669"/>
    <property type="project" value="TreeGrafter"/>
</dbReference>
<dbReference type="InterPro" id="IPR005801">
    <property type="entry name" value="ADC_synthase"/>
</dbReference>